<organism evidence="1 2">
    <name type="scientific">Eleusine coracana subsp. coracana</name>
    <dbReference type="NCBI Taxonomy" id="191504"/>
    <lineage>
        <taxon>Eukaryota</taxon>
        <taxon>Viridiplantae</taxon>
        <taxon>Streptophyta</taxon>
        <taxon>Embryophyta</taxon>
        <taxon>Tracheophyta</taxon>
        <taxon>Spermatophyta</taxon>
        <taxon>Magnoliopsida</taxon>
        <taxon>Liliopsida</taxon>
        <taxon>Poales</taxon>
        <taxon>Poaceae</taxon>
        <taxon>PACMAD clade</taxon>
        <taxon>Chloridoideae</taxon>
        <taxon>Cynodonteae</taxon>
        <taxon>Eleusininae</taxon>
        <taxon>Eleusine</taxon>
    </lineage>
</organism>
<dbReference type="AlphaFoldDB" id="A0AAV5DBZ7"/>
<dbReference type="PANTHER" id="PTHR12459:SF15">
    <property type="entry name" value="TRANSMEMBRANE PROTEIN 135"/>
    <property type="match status" value="1"/>
</dbReference>
<protein>
    <submittedName>
        <fullName evidence="1">Uncharacterized protein</fullName>
    </submittedName>
</protein>
<reference evidence="1" key="2">
    <citation type="submission" date="2021-12" db="EMBL/GenBank/DDBJ databases">
        <title>Resequencing data analysis of finger millet.</title>
        <authorList>
            <person name="Hatakeyama M."/>
            <person name="Aluri S."/>
            <person name="Balachadran M.T."/>
            <person name="Sivarajan S.R."/>
            <person name="Poveda L."/>
            <person name="Shimizu-Inatsugi R."/>
            <person name="Schlapbach R."/>
            <person name="Sreeman S.M."/>
            <person name="Shimizu K.K."/>
        </authorList>
    </citation>
    <scope>NUCLEOTIDE SEQUENCE</scope>
</reference>
<evidence type="ECO:0000313" key="1">
    <source>
        <dbReference type="EMBL" id="GJN07740.1"/>
    </source>
</evidence>
<proteinExistence type="predicted"/>
<accession>A0AAV5DBZ7</accession>
<sequence>MAPALADELMAAASGSRPALADQEGCQGWLRRCVEATLKGFVIGSGLKGGLALLSVVVRLRRLLTGRSKSFSHKPALLRCLFNLQFWCATCREPATATTNAEVVLRAAKDTMRHGIFLGAFAGTYVSADEFISAVWGRNRSAYILNKDSFPSSYKAFLSKQIGKDPVVLQGLKELVNNNDLSSLRRIEKYYETVGVKLKLDPKMKVPCSAYGRALPVYVPVYLLPALAIHRTNLVRSGSGVLAVSFDQSKAVPVEPLSSLEQGGG</sequence>
<name>A0AAV5DBZ7_ELECO</name>
<comment type="caution">
    <text evidence="1">The sequence shown here is derived from an EMBL/GenBank/DDBJ whole genome shotgun (WGS) entry which is preliminary data.</text>
</comment>
<gene>
    <name evidence="1" type="primary">ga25598</name>
    <name evidence="1" type="ORF">PR202_ga25598</name>
</gene>
<dbReference type="Proteomes" id="UP001054889">
    <property type="component" value="Unassembled WGS sequence"/>
</dbReference>
<reference evidence="1" key="1">
    <citation type="journal article" date="2018" name="DNA Res.">
        <title>Multiple hybrid de novo genome assembly of finger millet, an orphan allotetraploid crop.</title>
        <authorList>
            <person name="Hatakeyama M."/>
            <person name="Aluri S."/>
            <person name="Balachadran M.T."/>
            <person name="Sivarajan S.R."/>
            <person name="Patrignani A."/>
            <person name="Gruter S."/>
            <person name="Poveda L."/>
            <person name="Shimizu-Inatsugi R."/>
            <person name="Baeten J."/>
            <person name="Francoijs K.J."/>
            <person name="Nataraja K.N."/>
            <person name="Reddy Y.A.N."/>
            <person name="Phadnis S."/>
            <person name="Ravikumar R.L."/>
            <person name="Schlapbach R."/>
            <person name="Sreeman S.M."/>
            <person name="Shimizu K.K."/>
        </authorList>
    </citation>
    <scope>NUCLEOTIDE SEQUENCE</scope>
</reference>
<evidence type="ECO:0000313" key="2">
    <source>
        <dbReference type="Proteomes" id="UP001054889"/>
    </source>
</evidence>
<dbReference type="EMBL" id="BQKI01000015">
    <property type="protein sequence ID" value="GJN07740.1"/>
    <property type="molecule type" value="Genomic_DNA"/>
</dbReference>
<keyword evidence="2" id="KW-1185">Reference proteome</keyword>
<dbReference type="InterPro" id="IPR026749">
    <property type="entry name" value="Tmem135"/>
</dbReference>
<dbReference type="PANTHER" id="PTHR12459">
    <property type="entry name" value="TRANSMEMBRANE PROTEIN 135-RELATED"/>
    <property type="match status" value="1"/>
</dbReference>